<keyword evidence="2" id="KW-0560">Oxidoreductase</keyword>
<dbReference type="PRINTS" id="PR00081">
    <property type="entry name" value="GDHRDH"/>
</dbReference>
<dbReference type="InterPro" id="IPR036291">
    <property type="entry name" value="NAD(P)-bd_dom_sf"/>
</dbReference>
<dbReference type="Pfam" id="PF00106">
    <property type="entry name" value="adh_short"/>
    <property type="match status" value="1"/>
</dbReference>
<comment type="caution">
    <text evidence="4">The sequence shown here is derived from an EMBL/GenBank/DDBJ whole genome shotgun (WGS) entry which is preliminary data.</text>
</comment>
<comment type="similarity">
    <text evidence="1 3">Belongs to the short-chain dehydrogenases/reductases (SDR) family.</text>
</comment>
<reference evidence="4 5" key="2">
    <citation type="journal article" date="2016" name="Int. J. Syst. Evol. Microbiol.">
        <title>Vitellibacter aquimaris sp. nov., a marine bacterium isolated from seawater.</title>
        <authorList>
            <person name="Thevarajoo S."/>
            <person name="Selvaratnam C."/>
            <person name="Goh K.M."/>
            <person name="Hong K.W."/>
            <person name="Chan X.Y."/>
            <person name="Chan K.G."/>
            <person name="Chong C.S."/>
        </authorList>
    </citation>
    <scope>NUCLEOTIDE SEQUENCE [LARGE SCALE GENOMIC DNA]</scope>
    <source>
        <strain evidence="4 5">D-24</strain>
    </source>
</reference>
<evidence type="ECO:0000256" key="3">
    <source>
        <dbReference type="RuleBase" id="RU000363"/>
    </source>
</evidence>
<dbReference type="InterPro" id="IPR020904">
    <property type="entry name" value="Sc_DH/Rdtase_CS"/>
</dbReference>
<dbReference type="PANTHER" id="PTHR42901:SF1">
    <property type="entry name" value="ALCOHOL DEHYDROGENASE"/>
    <property type="match status" value="1"/>
</dbReference>
<gene>
    <name evidence="4" type="ORF">LS48_02045</name>
</gene>
<evidence type="ECO:0000256" key="2">
    <source>
        <dbReference type="ARBA" id="ARBA00023002"/>
    </source>
</evidence>
<accession>A0A137RM50</accession>
<dbReference type="NCBIfam" id="NF006776">
    <property type="entry name" value="PRK09291.1"/>
    <property type="match status" value="1"/>
</dbReference>
<dbReference type="InterPro" id="IPR002347">
    <property type="entry name" value="SDR_fam"/>
</dbReference>
<keyword evidence="5" id="KW-1185">Reference proteome</keyword>
<dbReference type="SUPFAM" id="SSF51735">
    <property type="entry name" value="NAD(P)-binding Rossmann-fold domains"/>
    <property type="match status" value="1"/>
</dbReference>
<dbReference type="RefSeq" id="WP_062619456.1">
    <property type="nucleotide sequence ID" value="NZ_JRWG01000001.1"/>
</dbReference>
<dbReference type="PANTHER" id="PTHR42901">
    <property type="entry name" value="ALCOHOL DEHYDROGENASE"/>
    <property type="match status" value="1"/>
</dbReference>
<protein>
    <submittedName>
        <fullName evidence="4">Short-chain dehydrogenase</fullName>
    </submittedName>
</protein>
<dbReference type="CDD" id="cd05374">
    <property type="entry name" value="17beta-HSD-like_SDR_c"/>
    <property type="match status" value="1"/>
</dbReference>
<dbReference type="Gene3D" id="3.40.50.720">
    <property type="entry name" value="NAD(P)-binding Rossmann-like Domain"/>
    <property type="match status" value="1"/>
</dbReference>
<sequence length="274" mass="31040">MKKKKKIMITGAGSGLGKGTAIGLAKQGHTVIAATHTWEQMSRFIDETKGKDYEKNIEFIKLDILDMMDCEKAWEYDIDILVNNAGIGQTGPIAEIPVGLIREVMETNVFSTLEFSQPIIRDMVDKGKGKIVFLSSIAGLATHPFLGPYNASKHALEVIAQCLRDELQPLGVTVATINPGPFETGFNDRMYDTYKQWFDTDLHFTPKKPIEKAAKKMAENQFDPQEMIDKMVEIIPQDKHLFRTVFPEDMAKNCQEYQKRQYEIKTDTIDKSKK</sequence>
<proteinExistence type="inferred from homology"/>
<dbReference type="GO" id="GO:0016491">
    <property type="term" value="F:oxidoreductase activity"/>
    <property type="evidence" value="ECO:0007669"/>
    <property type="project" value="UniProtKB-KW"/>
</dbReference>
<dbReference type="Proteomes" id="UP000070138">
    <property type="component" value="Unassembled WGS sequence"/>
</dbReference>
<dbReference type="PRINTS" id="PR00080">
    <property type="entry name" value="SDRFAMILY"/>
</dbReference>
<dbReference type="EMBL" id="JRWG01000001">
    <property type="protein sequence ID" value="KXO01269.1"/>
    <property type="molecule type" value="Genomic_DNA"/>
</dbReference>
<organism evidence="4 5">
    <name type="scientific">Aequorivita aquimaris</name>
    <dbReference type="NCBI Taxonomy" id="1548749"/>
    <lineage>
        <taxon>Bacteria</taxon>
        <taxon>Pseudomonadati</taxon>
        <taxon>Bacteroidota</taxon>
        <taxon>Flavobacteriia</taxon>
        <taxon>Flavobacteriales</taxon>
        <taxon>Flavobacteriaceae</taxon>
        <taxon>Aequorivita</taxon>
    </lineage>
</organism>
<dbReference type="OrthoDB" id="1235794at2"/>
<evidence type="ECO:0000256" key="1">
    <source>
        <dbReference type="ARBA" id="ARBA00006484"/>
    </source>
</evidence>
<evidence type="ECO:0000313" key="5">
    <source>
        <dbReference type="Proteomes" id="UP000070138"/>
    </source>
</evidence>
<dbReference type="STRING" id="1548749.LS48_02045"/>
<dbReference type="AlphaFoldDB" id="A0A137RM50"/>
<evidence type="ECO:0000313" key="4">
    <source>
        <dbReference type="EMBL" id="KXO01269.1"/>
    </source>
</evidence>
<dbReference type="PATRIC" id="fig|1548749.3.peg.436"/>
<name>A0A137RM50_9FLAO</name>
<dbReference type="PROSITE" id="PS00061">
    <property type="entry name" value="ADH_SHORT"/>
    <property type="match status" value="1"/>
</dbReference>
<reference evidence="5" key="1">
    <citation type="submission" date="2014-10" db="EMBL/GenBank/DDBJ databases">
        <title>Genome sequencing of Vitellibacter sp. D-24.</title>
        <authorList>
            <person name="Thevarajoo S."/>
            <person name="Selvaratnam C."/>
            <person name="Goh K.M."/>
            <person name="Chong C.S."/>
        </authorList>
    </citation>
    <scope>NUCLEOTIDE SEQUENCE [LARGE SCALE GENOMIC DNA]</scope>
    <source>
        <strain evidence="5">D-24</strain>
    </source>
</reference>